<dbReference type="PANTHER" id="PTHR47973">
    <property type="entry name" value="CYSTEINE-RICH RECEPTOR-LIKE PROTEIN KINASE 3"/>
    <property type="match status" value="1"/>
</dbReference>
<dbReference type="CDD" id="cd14066">
    <property type="entry name" value="STKc_IRAK"/>
    <property type="match status" value="1"/>
</dbReference>
<dbReference type="SMART" id="SM00220">
    <property type="entry name" value="S_TKc"/>
    <property type="match status" value="1"/>
</dbReference>
<dbReference type="Proteomes" id="UP001058974">
    <property type="component" value="Chromosome 6"/>
</dbReference>
<name>A0A9D4WDR3_PEA</name>
<evidence type="ECO:0000256" key="8">
    <source>
        <dbReference type="SAM" id="MobiDB-lite"/>
    </source>
</evidence>
<evidence type="ECO:0000256" key="5">
    <source>
        <dbReference type="ARBA" id="ARBA00022840"/>
    </source>
</evidence>
<dbReference type="Pfam" id="PF07714">
    <property type="entry name" value="PK_Tyr_Ser-Thr"/>
    <property type="match status" value="1"/>
</dbReference>
<feature type="transmembrane region" description="Helical" evidence="9">
    <location>
        <begin position="36"/>
        <end position="57"/>
    </location>
</feature>
<evidence type="ECO:0000313" key="12">
    <source>
        <dbReference type="Proteomes" id="UP001058974"/>
    </source>
</evidence>
<dbReference type="PROSITE" id="PS00108">
    <property type="entry name" value="PROTEIN_KINASE_ST"/>
    <property type="match status" value="1"/>
</dbReference>
<evidence type="ECO:0000313" key="11">
    <source>
        <dbReference type="EMBL" id="KAI5400110.1"/>
    </source>
</evidence>
<keyword evidence="1 7" id="KW-0723">Serine/threonine-protein kinase</keyword>
<keyword evidence="5 6" id="KW-0067">ATP-binding</keyword>
<dbReference type="Gramene" id="Psat06G0515600-T1">
    <property type="protein sequence ID" value="KAI5400110.1"/>
    <property type="gene ID" value="KIW84_065156"/>
</dbReference>
<dbReference type="EMBL" id="JAMSHJ010000006">
    <property type="protein sequence ID" value="KAI5400110.1"/>
    <property type="molecule type" value="Genomic_DNA"/>
</dbReference>
<evidence type="ECO:0000256" key="7">
    <source>
        <dbReference type="RuleBase" id="RU000304"/>
    </source>
</evidence>
<dbReference type="InterPro" id="IPR011009">
    <property type="entry name" value="Kinase-like_dom_sf"/>
</dbReference>
<dbReference type="FunFam" id="1.10.510.10:FF:001077">
    <property type="entry name" value="Phytosulfokine receptor 2"/>
    <property type="match status" value="1"/>
</dbReference>
<dbReference type="OrthoDB" id="4062651at2759"/>
<keyword evidence="2" id="KW-0808">Transferase</keyword>
<organism evidence="11 12">
    <name type="scientific">Pisum sativum</name>
    <name type="common">Garden pea</name>
    <name type="synonym">Lathyrus oleraceus</name>
    <dbReference type="NCBI Taxonomy" id="3888"/>
    <lineage>
        <taxon>Eukaryota</taxon>
        <taxon>Viridiplantae</taxon>
        <taxon>Streptophyta</taxon>
        <taxon>Embryophyta</taxon>
        <taxon>Tracheophyta</taxon>
        <taxon>Spermatophyta</taxon>
        <taxon>Magnoliopsida</taxon>
        <taxon>eudicotyledons</taxon>
        <taxon>Gunneridae</taxon>
        <taxon>Pentapetalae</taxon>
        <taxon>rosids</taxon>
        <taxon>fabids</taxon>
        <taxon>Fabales</taxon>
        <taxon>Fabaceae</taxon>
        <taxon>Papilionoideae</taxon>
        <taxon>50 kb inversion clade</taxon>
        <taxon>NPAAA clade</taxon>
        <taxon>Hologalegina</taxon>
        <taxon>IRL clade</taxon>
        <taxon>Fabeae</taxon>
        <taxon>Lathyrus</taxon>
    </lineage>
</organism>
<evidence type="ECO:0000256" key="6">
    <source>
        <dbReference type="PROSITE-ProRule" id="PRU10141"/>
    </source>
</evidence>
<dbReference type="SUPFAM" id="SSF56112">
    <property type="entry name" value="Protein kinase-like (PK-like)"/>
    <property type="match status" value="1"/>
</dbReference>
<evidence type="ECO:0000256" key="1">
    <source>
        <dbReference type="ARBA" id="ARBA00022527"/>
    </source>
</evidence>
<dbReference type="Gene3D" id="3.30.200.20">
    <property type="entry name" value="Phosphorylase Kinase, domain 1"/>
    <property type="match status" value="1"/>
</dbReference>
<dbReference type="FunFam" id="3.30.200.20:FF:000745">
    <property type="entry name" value="Phytosulfokine receptor 2"/>
    <property type="match status" value="1"/>
</dbReference>
<accession>A0A9D4WDR3</accession>
<dbReference type="PROSITE" id="PS00107">
    <property type="entry name" value="PROTEIN_KINASE_ATP"/>
    <property type="match status" value="1"/>
</dbReference>
<evidence type="ECO:0000259" key="10">
    <source>
        <dbReference type="PROSITE" id="PS50011"/>
    </source>
</evidence>
<feature type="transmembrane region" description="Helical" evidence="9">
    <location>
        <begin position="63"/>
        <end position="85"/>
    </location>
</feature>
<feature type="binding site" evidence="6">
    <location>
        <position position="172"/>
    </location>
    <ligand>
        <name>ATP</name>
        <dbReference type="ChEBI" id="CHEBI:30616"/>
    </ligand>
</feature>
<evidence type="ECO:0000256" key="3">
    <source>
        <dbReference type="ARBA" id="ARBA00022741"/>
    </source>
</evidence>
<evidence type="ECO:0000256" key="4">
    <source>
        <dbReference type="ARBA" id="ARBA00022777"/>
    </source>
</evidence>
<dbReference type="GO" id="GO:0004674">
    <property type="term" value="F:protein serine/threonine kinase activity"/>
    <property type="evidence" value="ECO:0007669"/>
    <property type="project" value="UniProtKB-KW"/>
</dbReference>
<protein>
    <recommendedName>
        <fullName evidence="10">Protein kinase domain-containing protein</fullName>
    </recommendedName>
</protein>
<comment type="caution">
    <text evidence="11">The sequence shown here is derived from an EMBL/GenBank/DDBJ whole genome shotgun (WGS) entry which is preliminary data.</text>
</comment>
<keyword evidence="4" id="KW-0418">Kinase</keyword>
<evidence type="ECO:0000256" key="9">
    <source>
        <dbReference type="SAM" id="Phobius"/>
    </source>
</evidence>
<dbReference type="InterPro" id="IPR000719">
    <property type="entry name" value="Prot_kinase_dom"/>
</dbReference>
<dbReference type="InterPro" id="IPR052059">
    <property type="entry name" value="CR_Ser/Thr_kinase"/>
</dbReference>
<evidence type="ECO:0000256" key="2">
    <source>
        <dbReference type="ARBA" id="ARBA00022679"/>
    </source>
</evidence>
<dbReference type="AlphaFoldDB" id="A0A9D4WDR3"/>
<keyword evidence="12" id="KW-1185">Reference proteome</keyword>
<comment type="similarity">
    <text evidence="7">Belongs to the protein kinase superfamily.</text>
</comment>
<dbReference type="GO" id="GO:0005524">
    <property type="term" value="F:ATP binding"/>
    <property type="evidence" value="ECO:0007669"/>
    <property type="project" value="UniProtKB-UniRule"/>
</dbReference>
<keyword evidence="9" id="KW-0472">Membrane</keyword>
<feature type="region of interest" description="Disordered" evidence="8">
    <location>
        <begin position="94"/>
        <end position="117"/>
    </location>
</feature>
<dbReference type="Gene3D" id="1.10.510.10">
    <property type="entry name" value="Transferase(Phosphotransferase) domain 1"/>
    <property type="match status" value="1"/>
</dbReference>
<reference evidence="11 12" key="1">
    <citation type="journal article" date="2022" name="Nat. Genet.">
        <title>Improved pea reference genome and pan-genome highlight genomic features and evolutionary characteristics.</title>
        <authorList>
            <person name="Yang T."/>
            <person name="Liu R."/>
            <person name="Luo Y."/>
            <person name="Hu S."/>
            <person name="Wang D."/>
            <person name="Wang C."/>
            <person name="Pandey M.K."/>
            <person name="Ge S."/>
            <person name="Xu Q."/>
            <person name="Li N."/>
            <person name="Li G."/>
            <person name="Huang Y."/>
            <person name="Saxena R.K."/>
            <person name="Ji Y."/>
            <person name="Li M."/>
            <person name="Yan X."/>
            <person name="He Y."/>
            <person name="Liu Y."/>
            <person name="Wang X."/>
            <person name="Xiang C."/>
            <person name="Varshney R.K."/>
            <person name="Ding H."/>
            <person name="Gao S."/>
            <person name="Zong X."/>
        </authorList>
    </citation>
    <scope>NUCLEOTIDE SEQUENCE [LARGE SCALE GENOMIC DNA]</scope>
    <source>
        <strain evidence="11 12">cv. Zhongwan 6</strain>
    </source>
</reference>
<sequence>MQTKSVDQSGQLSHKYHLPRNHLLFFPLKLHHSIQFISIHALFFFLSIISLFLFAFMDHVTEALLAAIGSFIVVTIIFAAIILVCQHRKTTQSRRNNQIRTRPLRNPNHYPTSSNSLPVDASWSEDPNLKISMEELSRATNDFSPNLIVGDGSFGLVYKARLSNGAIVAVKKLSPDAFQGFREFAAEMETLSKLRHQNIVKIIGYWASGPERLLVYEFIEKGNLDQWLHESSSSTRQNDNVSTSIDLIRSPLPWETRVNIMRGVAHGLCYLHGLEKPIIHRDIKASNVLLDSDFQAYIADFGLARRMDKSHSHVSTQVAGTTGYMPPEYWQGSNVAYPKVDVYSFGVLMIETMAGHRPNLSVKLEGTDIGLVNWARKMKERNTEMEMLDVNIPREEGLKEESVREYVHIACMCTNELQKNRPQMEEVVKLLDSMPL</sequence>
<dbReference type="InterPro" id="IPR017441">
    <property type="entry name" value="Protein_kinase_ATP_BS"/>
</dbReference>
<keyword evidence="3 6" id="KW-0547">Nucleotide-binding</keyword>
<feature type="domain" description="Protein kinase" evidence="10">
    <location>
        <begin position="143"/>
        <end position="436"/>
    </location>
</feature>
<gene>
    <name evidence="11" type="ORF">KIW84_065156</name>
</gene>
<dbReference type="PROSITE" id="PS50011">
    <property type="entry name" value="PROTEIN_KINASE_DOM"/>
    <property type="match status" value="1"/>
</dbReference>
<keyword evidence="9" id="KW-1133">Transmembrane helix</keyword>
<keyword evidence="9" id="KW-0812">Transmembrane</keyword>
<proteinExistence type="inferred from homology"/>
<dbReference type="InterPro" id="IPR008271">
    <property type="entry name" value="Ser/Thr_kinase_AS"/>
</dbReference>
<dbReference type="InterPro" id="IPR001245">
    <property type="entry name" value="Ser-Thr/Tyr_kinase_cat_dom"/>
</dbReference>